<feature type="transmembrane region" description="Helical" evidence="8">
    <location>
        <begin position="6"/>
        <end position="25"/>
    </location>
</feature>
<keyword evidence="7 8" id="KW-0472">Membrane</keyword>
<comment type="caution">
    <text evidence="9">The sequence shown here is derived from an EMBL/GenBank/DDBJ whole genome shotgun (WGS) entry which is preliminary data.</text>
</comment>
<feature type="transmembrane region" description="Helical" evidence="8">
    <location>
        <begin position="37"/>
        <end position="66"/>
    </location>
</feature>
<dbReference type="PANTHER" id="PTHR30269:SF37">
    <property type="entry name" value="MEMBRANE TRANSPORTER PROTEIN"/>
    <property type="match status" value="1"/>
</dbReference>
<keyword evidence="3" id="KW-0813">Transport</keyword>
<gene>
    <name evidence="9" type="ORF">H9786_09780</name>
</gene>
<keyword evidence="5 8" id="KW-0812">Transmembrane</keyword>
<comment type="subcellular location">
    <subcellularLocation>
        <location evidence="1 8">Cell membrane</location>
        <topology evidence="1 8">Multi-pass membrane protein</topology>
    </subcellularLocation>
</comment>
<dbReference type="EMBL" id="DWZH01000077">
    <property type="protein sequence ID" value="HJB10798.1"/>
    <property type="molecule type" value="Genomic_DNA"/>
</dbReference>
<keyword evidence="4 8" id="KW-1003">Cell membrane</keyword>
<sequence length="241" mass="24712">MIDPQWWQLGLAGLAVLAGAMAVRTTGMGFALLSSPFLVMALGPFEGILVTNVCGIVAALLNLWVVHADLDWGRAAKVVPAGLVGTIPGALLVLWLPPAVLAITVSLLVIAGLLFTILSRSLQVPNSLWVGAGGGFASGLMNVTAGVGGPGLVVYALATRWEHRSFAATAQLHFAVLGAAALVAKWSLPSLPVAGWAALLGLLLAGLIGGNVLARWVHGARAMRWVIVIAMVGALISLVQG</sequence>
<evidence type="ECO:0000256" key="2">
    <source>
        <dbReference type="ARBA" id="ARBA00009142"/>
    </source>
</evidence>
<feature type="transmembrane region" description="Helical" evidence="8">
    <location>
        <begin position="139"/>
        <end position="158"/>
    </location>
</feature>
<evidence type="ECO:0000256" key="4">
    <source>
        <dbReference type="ARBA" id="ARBA00022475"/>
    </source>
</evidence>
<accession>A0A9D2LDW9</accession>
<feature type="transmembrane region" description="Helical" evidence="8">
    <location>
        <begin position="194"/>
        <end position="213"/>
    </location>
</feature>
<keyword evidence="6 8" id="KW-1133">Transmembrane helix</keyword>
<feature type="non-terminal residue" evidence="9">
    <location>
        <position position="241"/>
    </location>
</feature>
<organism evidence="9 10">
    <name type="scientific">Candidatus Brachybacterium merdavium</name>
    <dbReference type="NCBI Taxonomy" id="2838513"/>
    <lineage>
        <taxon>Bacteria</taxon>
        <taxon>Bacillati</taxon>
        <taxon>Actinomycetota</taxon>
        <taxon>Actinomycetes</taxon>
        <taxon>Micrococcales</taxon>
        <taxon>Dermabacteraceae</taxon>
        <taxon>Brachybacterium</taxon>
    </lineage>
</organism>
<evidence type="ECO:0000256" key="6">
    <source>
        <dbReference type="ARBA" id="ARBA00022989"/>
    </source>
</evidence>
<feature type="transmembrane region" description="Helical" evidence="8">
    <location>
        <begin position="101"/>
        <end position="119"/>
    </location>
</feature>
<feature type="transmembrane region" description="Helical" evidence="8">
    <location>
        <begin position="78"/>
        <end position="96"/>
    </location>
</feature>
<feature type="transmembrane region" description="Helical" evidence="8">
    <location>
        <begin position="170"/>
        <end position="188"/>
    </location>
</feature>
<comment type="similarity">
    <text evidence="2 8">Belongs to the 4-toluene sulfonate uptake permease (TSUP) (TC 2.A.102) family.</text>
</comment>
<feature type="transmembrane region" description="Helical" evidence="8">
    <location>
        <begin position="222"/>
        <end position="239"/>
    </location>
</feature>
<dbReference type="Pfam" id="PF01925">
    <property type="entry name" value="TauE"/>
    <property type="match status" value="1"/>
</dbReference>
<dbReference type="InterPro" id="IPR002781">
    <property type="entry name" value="TM_pro_TauE-like"/>
</dbReference>
<dbReference type="Proteomes" id="UP000823823">
    <property type="component" value="Unassembled WGS sequence"/>
</dbReference>
<dbReference type="InterPro" id="IPR052017">
    <property type="entry name" value="TSUP"/>
</dbReference>
<dbReference type="AlphaFoldDB" id="A0A9D2LDW9"/>
<evidence type="ECO:0000256" key="7">
    <source>
        <dbReference type="ARBA" id="ARBA00023136"/>
    </source>
</evidence>
<reference evidence="9" key="2">
    <citation type="submission" date="2021-04" db="EMBL/GenBank/DDBJ databases">
        <authorList>
            <person name="Gilroy R."/>
        </authorList>
    </citation>
    <scope>NUCLEOTIDE SEQUENCE</scope>
    <source>
        <strain evidence="9">ChiHjej13B12-24818</strain>
    </source>
</reference>
<evidence type="ECO:0000313" key="10">
    <source>
        <dbReference type="Proteomes" id="UP000823823"/>
    </source>
</evidence>
<dbReference type="PANTHER" id="PTHR30269">
    <property type="entry name" value="TRANSMEMBRANE PROTEIN YFCA"/>
    <property type="match status" value="1"/>
</dbReference>
<reference evidence="9" key="1">
    <citation type="journal article" date="2021" name="PeerJ">
        <title>Extensive microbial diversity within the chicken gut microbiome revealed by metagenomics and culture.</title>
        <authorList>
            <person name="Gilroy R."/>
            <person name="Ravi A."/>
            <person name="Getino M."/>
            <person name="Pursley I."/>
            <person name="Horton D.L."/>
            <person name="Alikhan N.F."/>
            <person name="Baker D."/>
            <person name="Gharbi K."/>
            <person name="Hall N."/>
            <person name="Watson M."/>
            <person name="Adriaenssens E.M."/>
            <person name="Foster-Nyarko E."/>
            <person name="Jarju S."/>
            <person name="Secka A."/>
            <person name="Antonio M."/>
            <person name="Oren A."/>
            <person name="Chaudhuri R.R."/>
            <person name="La Ragione R."/>
            <person name="Hildebrand F."/>
            <person name="Pallen M.J."/>
        </authorList>
    </citation>
    <scope>NUCLEOTIDE SEQUENCE</scope>
    <source>
        <strain evidence="9">ChiHjej13B12-24818</strain>
    </source>
</reference>
<name>A0A9D2LDW9_9MICO</name>
<protein>
    <recommendedName>
        <fullName evidence="8">Probable membrane transporter protein</fullName>
    </recommendedName>
</protein>
<evidence type="ECO:0000256" key="3">
    <source>
        <dbReference type="ARBA" id="ARBA00022448"/>
    </source>
</evidence>
<evidence type="ECO:0000256" key="1">
    <source>
        <dbReference type="ARBA" id="ARBA00004651"/>
    </source>
</evidence>
<proteinExistence type="inferred from homology"/>
<evidence type="ECO:0000256" key="8">
    <source>
        <dbReference type="RuleBase" id="RU363041"/>
    </source>
</evidence>
<dbReference type="GO" id="GO:0005886">
    <property type="term" value="C:plasma membrane"/>
    <property type="evidence" value="ECO:0007669"/>
    <property type="project" value="UniProtKB-SubCell"/>
</dbReference>
<evidence type="ECO:0000313" key="9">
    <source>
        <dbReference type="EMBL" id="HJB10798.1"/>
    </source>
</evidence>
<evidence type="ECO:0000256" key="5">
    <source>
        <dbReference type="ARBA" id="ARBA00022692"/>
    </source>
</evidence>